<reference evidence="1 2" key="1">
    <citation type="submission" date="2024-07" db="EMBL/GenBank/DDBJ databases">
        <title>Genomic Encyclopedia of Type Strains, Phase V (KMG-V): Genome sequencing to study the core and pangenomes of soil and plant-associated prokaryotes.</title>
        <authorList>
            <person name="Whitman W."/>
        </authorList>
    </citation>
    <scope>NUCLEOTIDE SEQUENCE [LARGE SCALE GENOMIC DNA]</scope>
    <source>
        <strain evidence="1 2">USDA 415</strain>
    </source>
</reference>
<evidence type="ECO:0000313" key="2">
    <source>
        <dbReference type="Proteomes" id="UP001565471"/>
    </source>
</evidence>
<sequence length="106" mass="11535">MSDKPPPDFDDDIKRGQTLSRVVINVTKSMAEAKAAGMELVAKGIIVRVVQVQDLIGWAGVPNYMTADQVADQIREHLCNLKGIDPKSGRFVTQSITQNNSSGSKH</sequence>
<keyword evidence="2" id="KW-1185">Reference proteome</keyword>
<name>A0ABV4FIW0_BRAEL</name>
<dbReference type="Proteomes" id="UP001565471">
    <property type="component" value="Unassembled WGS sequence"/>
</dbReference>
<proteinExistence type="predicted"/>
<accession>A0ABV4FIW0</accession>
<protein>
    <submittedName>
        <fullName evidence="1">Uncharacterized protein</fullName>
    </submittedName>
</protein>
<gene>
    <name evidence="1" type="ORF">ABIF29_009617</name>
</gene>
<organism evidence="1 2">
    <name type="scientific">Bradyrhizobium elkanii</name>
    <dbReference type="NCBI Taxonomy" id="29448"/>
    <lineage>
        <taxon>Bacteria</taxon>
        <taxon>Pseudomonadati</taxon>
        <taxon>Pseudomonadota</taxon>
        <taxon>Alphaproteobacteria</taxon>
        <taxon>Hyphomicrobiales</taxon>
        <taxon>Nitrobacteraceae</taxon>
        <taxon>Bradyrhizobium</taxon>
    </lineage>
</organism>
<evidence type="ECO:0000313" key="1">
    <source>
        <dbReference type="EMBL" id="MEY9322818.1"/>
    </source>
</evidence>
<dbReference type="RefSeq" id="WP_016848101.1">
    <property type="nucleotide sequence ID" value="NZ_CP126026.1"/>
</dbReference>
<comment type="caution">
    <text evidence="1">The sequence shown here is derived from an EMBL/GenBank/DDBJ whole genome shotgun (WGS) entry which is preliminary data.</text>
</comment>
<dbReference type="EMBL" id="JBGBZA010000002">
    <property type="protein sequence ID" value="MEY9322818.1"/>
    <property type="molecule type" value="Genomic_DNA"/>
</dbReference>